<dbReference type="AlphaFoldDB" id="A0A9Q3CQ52"/>
<evidence type="ECO:0000313" key="2">
    <source>
        <dbReference type="EMBL" id="MBW0487200.1"/>
    </source>
</evidence>
<dbReference type="Proteomes" id="UP000765509">
    <property type="component" value="Unassembled WGS sequence"/>
</dbReference>
<protein>
    <submittedName>
        <fullName evidence="2">Uncharacterized protein</fullName>
    </submittedName>
</protein>
<organism evidence="2 3">
    <name type="scientific">Austropuccinia psidii MF-1</name>
    <dbReference type="NCBI Taxonomy" id="1389203"/>
    <lineage>
        <taxon>Eukaryota</taxon>
        <taxon>Fungi</taxon>
        <taxon>Dikarya</taxon>
        <taxon>Basidiomycota</taxon>
        <taxon>Pucciniomycotina</taxon>
        <taxon>Pucciniomycetes</taxon>
        <taxon>Pucciniales</taxon>
        <taxon>Sphaerophragmiaceae</taxon>
        <taxon>Austropuccinia</taxon>
    </lineage>
</organism>
<keyword evidence="3" id="KW-1185">Reference proteome</keyword>
<feature type="region of interest" description="Disordered" evidence="1">
    <location>
        <begin position="1"/>
        <end position="28"/>
    </location>
</feature>
<name>A0A9Q3CQ52_9BASI</name>
<evidence type="ECO:0000313" key="3">
    <source>
        <dbReference type="Proteomes" id="UP000765509"/>
    </source>
</evidence>
<sequence length="85" mass="9406">MEANSNTSHMAPHKKLNSPKSSDMECSSRESVIAIGTTIPNPPPKFPEEIMHKSNIEEPHANWAASTKISTEMLFGSEIEVIKKE</sequence>
<evidence type="ECO:0000256" key="1">
    <source>
        <dbReference type="SAM" id="MobiDB-lite"/>
    </source>
</evidence>
<accession>A0A9Q3CQ52</accession>
<reference evidence="2" key="1">
    <citation type="submission" date="2021-03" db="EMBL/GenBank/DDBJ databases">
        <title>Draft genome sequence of rust myrtle Austropuccinia psidii MF-1, a brazilian biotype.</title>
        <authorList>
            <person name="Quecine M.C."/>
            <person name="Pachon D.M.R."/>
            <person name="Bonatelli M.L."/>
            <person name="Correr F.H."/>
            <person name="Franceschini L.M."/>
            <person name="Leite T.F."/>
            <person name="Margarido G.R.A."/>
            <person name="Almeida C.A."/>
            <person name="Ferrarezi J.A."/>
            <person name="Labate C.A."/>
        </authorList>
    </citation>
    <scope>NUCLEOTIDE SEQUENCE</scope>
    <source>
        <strain evidence="2">MF-1</strain>
    </source>
</reference>
<comment type="caution">
    <text evidence="2">The sequence shown here is derived from an EMBL/GenBank/DDBJ whole genome shotgun (WGS) entry which is preliminary data.</text>
</comment>
<dbReference type="EMBL" id="AVOT02009028">
    <property type="protein sequence ID" value="MBW0487200.1"/>
    <property type="molecule type" value="Genomic_DNA"/>
</dbReference>
<gene>
    <name evidence="2" type="ORF">O181_026915</name>
</gene>
<proteinExistence type="predicted"/>